<keyword evidence="1" id="KW-0812">Transmembrane</keyword>
<reference evidence="2 3" key="1">
    <citation type="submission" date="2018-06" db="EMBL/GenBank/DDBJ databases">
        <authorList>
            <consortium name="Pathogen Informatics"/>
            <person name="Doyle S."/>
        </authorList>
    </citation>
    <scope>NUCLEOTIDE SEQUENCE [LARGE SCALE GENOMIC DNA]</scope>
    <source>
        <strain evidence="2 3">NCTC9128</strain>
    </source>
</reference>
<name>A0A2X3EXF3_KLEPN</name>
<dbReference type="Proteomes" id="UP000251088">
    <property type="component" value="Unassembled WGS sequence"/>
</dbReference>
<evidence type="ECO:0000313" key="3">
    <source>
        <dbReference type="Proteomes" id="UP000251088"/>
    </source>
</evidence>
<evidence type="ECO:0000313" key="2">
    <source>
        <dbReference type="EMBL" id="SQC42076.1"/>
    </source>
</evidence>
<keyword evidence="1" id="KW-1133">Transmembrane helix</keyword>
<organism evidence="2 3">
    <name type="scientific">Klebsiella pneumoniae</name>
    <dbReference type="NCBI Taxonomy" id="573"/>
    <lineage>
        <taxon>Bacteria</taxon>
        <taxon>Pseudomonadati</taxon>
        <taxon>Pseudomonadota</taxon>
        <taxon>Gammaproteobacteria</taxon>
        <taxon>Enterobacterales</taxon>
        <taxon>Enterobacteriaceae</taxon>
        <taxon>Klebsiella/Raoultella group</taxon>
        <taxon>Klebsiella</taxon>
        <taxon>Klebsiella pneumoniae complex</taxon>
    </lineage>
</organism>
<keyword evidence="1" id="KW-0472">Membrane</keyword>
<proteinExistence type="predicted"/>
<gene>
    <name evidence="2" type="ORF">NCTC9128_07504</name>
</gene>
<evidence type="ECO:0000256" key="1">
    <source>
        <dbReference type="SAM" id="Phobius"/>
    </source>
</evidence>
<feature type="transmembrane region" description="Helical" evidence="1">
    <location>
        <begin position="12"/>
        <end position="32"/>
    </location>
</feature>
<sequence length="44" mass="4657">MTPTSLSTRDAGWIIFILALGAGFSVASIYYAQPLLPLMAPIST</sequence>
<protein>
    <submittedName>
        <fullName evidence="2">Putative permease of the major facilitator superfamily</fullName>
    </submittedName>
</protein>
<accession>A0A2X3EXF3</accession>
<dbReference type="EMBL" id="UAWN01000017">
    <property type="protein sequence ID" value="SQC42076.1"/>
    <property type="molecule type" value="Genomic_DNA"/>
</dbReference>
<dbReference type="AlphaFoldDB" id="A0A2X3EXF3"/>